<comment type="caution">
    <text evidence="2">The sequence shown here is derived from an EMBL/GenBank/DDBJ whole genome shotgun (WGS) entry which is preliminary data.</text>
</comment>
<dbReference type="AlphaFoldDB" id="A0A8X6MVV2"/>
<feature type="region of interest" description="Disordered" evidence="1">
    <location>
        <begin position="128"/>
        <end position="147"/>
    </location>
</feature>
<feature type="region of interest" description="Disordered" evidence="1">
    <location>
        <begin position="9"/>
        <end position="99"/>
    </location>
</feature>
<name>A0A8X6MVV2_NEPPI</name>
<evidence type="ECO:0000313" key="2">
    <source>
        <dbReference type="EMBL" id="GFS80858.1"/>
    </source>
</evidence>
<evidence type="ECO:0000256" key="1">
    <source>
        <dbReference type="SAM" id="MobiDB-lite"/>
    </source>
</evidence>
<organism evidence="2 3">
    <name type="scientific">Nephila pilipes</name>
    <name type="common">Giant wood spider</name>
    <name type="synonym">Nephila maculata</name>
    <dbReference type="NCBI Taxonomy" id="299642"/>
    <lineage>
        <taxon>Eukaryota</taxon>
        <taxon>Metazoa</taxon>
        <taxon>Ecdysozoa</taxon>
        <taxon>Arthropoda</taxon>
        <taxon>Chelicerata</taxon>
        <taxon>Arachnida</taxon>
        <taxon>Araneae</taxon>
        <taxon>Araneomorphae</taxon>
        <taxon>Entelegynae</taxon>
        <taxon>Araneoidea</taxon>
        <taxon>Nephilidae</taxon>
        <taxon>Nephila</taxon>
    </lineage>
</organism>
<gene>
    <name evidence="2" type="ORF">NPIL_416821</name>
</gene>
<feature type="compositionally biased region" description="Polar residues" evidence="1">
    <location>
        <begin position="21"/>
        <end position="38"/>
    </location>
</feature>
<sequence>MFMEKAWIQLYPTPRKDSSGRVDSNLQGNSPESKSFRSGENCLGHSGVKHGQFIRTTTEKHRPDKPEKYLRPPANVKAREEDTEGGFWRREEQEEEEATRALSLPVVATIKVAILVKMRRWGASERTKKFMDQRRRDHSRRHGNALPIPMGPGWRTFLWAIGEEAIFE</sequence>
<reference evidence="2" key="1">
    <citation type="submission" date="2020-08" db="EMBL/GenBank/DDBJ databases">
        <title>Multicomponent nature underlies the extraordinary mechanical properties of spider dragline silk.</title>
        <authorList>
            <person name="Kono N."/>
            <person name="Nakamura H."/>
            <person name="Mori M."/>
            <person name="Yoshida Y."/>
            <person name="Ohtoshi R."/>
            <person name="Malay A.D."/>
            <person name="Moran D.A.P."/>
            <person name="Tomita M."/>
            <person name="Numata K."/>
            <person name="Arakawa K."/>
        </authorList>
    </citation>
    <scope>NUCLEOTIDE SEQUENCE</scope>
</reference>
<evidence type="ECO:0000313" key="3">
    <source>
        <dbReference type="Proteomes" id="UP000887013"/>
    </source>
</evidence>
<dbReference type="EMBL" id="BMAW01002903">
    <property type="protein sequence ID" value="GFS80858.1"/>
    <property type="molecule type" value="Genomic_DNA"/>
</dbReference>
<accession>A0A8X6MVV2</accession>
<proteinExistence type="predicted"/>
<keyword evidence="3" id="KW-1185">Reference proteome</keyword>
<feature type="compositionally biased region" description="Basic and acidic residues" evidence="1">
    <location>
        <begin position="57"/>
        <end position="70"/>
    </location>
</feature>
<dbReference type="Proteomes" id="UP000887013">
    <property type="component" value="Unassembled WGS sequence"/>
</dbReference>
<protein>
    <submittedName>
        <fullName evidence="2">Uncharacterized protein</fullName>
    </submittedName>
</protein>